<name>A0A6N7V0D0_9FIRM</name>
<dbReference type="Gene3D" id="3.40.109.30">
    <property type="entry name" value="putative nitroreductase (tm1586), domain 2"/>
    <property type="match status" value="1"/>
</dbReference>
<evidence type="ECO:0000313" key="3">
    <source>
        <dbReference type="Proteomes" id="UP000434409"/>
    </source>
</evidence>
<evidence type="ECO:0000313" key="2">
    <source>
        <dbReference type="EMBL" id="MSR93306.1"/>
    </source>
</evidence>
<dbReference type="Gene3D" id="3.40.109.10">
    <property type="entry name" value="NADH Oxidase"/>
    <property type="match status" value="1"/>
</dbReference>
<dbReference type="Pfam" id="PF14512">
    <property type="entry name" value="TM1586_NiRdase"/>
    <property type="match status" value="1"/>
</dbReference>
<dbReference type="InterPro" id="IPR029478">
    <property type="entry name" value="TM1586_NiRdase"/>
</dbReference>
<dbReference type="RefSeq" id="WP_154476216.1">
    <property type="nucleotide sequence ID" value="NZ_VULY01000018.1"/>
</dbReference>
<keyword evidence="3" id="KW-1185">Reference proteome</keyword>
<organism evidence="2 3">
    <name type="scientific">Suipraeoptans intestinalis</name>
    <dbReference type="NCBI Taxonomy" id="2606628"/>
    <lineage>
        <taxon>Bacteria</taxon>
        <taxon>Bacillati</taxon>
        <taxon>Bacillota</taxon>
        <taxon>Clostridia</taxon>
        <taxon>Lachnospirales</taxon>
        <taxon>Lachnospiraceae</taxon>
        <taxon>Suipraeoptans</taxon>
    </lineage>
</organism>
<dbReference type="GO" id="GO:0016491">
    <property type="term" value="F:oxidoreductase activity"/>
    <property type="evidence" value="ECO:0007669"/>
    <property type="project" value="InterPro"/>
</dbReference>
<reference evidence="2 3" key="1">
    <citation type="submission" date="2019-08" db="EMBL/GenBank/DDBJ databases">
        <title>In-depth cultivation of the pig gut microbiome towards novel bacterial diversity and tailored functional studies.</title>
        <authorList>
            <person name="Wylensek D."/>
            <person name="Hitch T.C.A."/>
            <person name="Clavel T."/>
        </authorList>
    </citation>
    <scope>NUCLEOTIDE SEQUENCE [LARGE SCALE GENOMIC DNA]</scope>
    <source>
        <strain evidence="2 3">68-1-5</strain>
    </source>
</reference>
<comment type="caution">
    <text evidence="2">The sequence shown here is derived from an EMBL/GenBank/DDBJ whole genome shotgun (WGS) entry which is preliminary data.</text>
</comment>
<dbReference type="Proteomes" id="UP000434409">
    <property type="component" value="Unassembled WGS sequence"/>
</dbReference>
<proteinExistence type="predicted"/>
<protein>
    <submittedName>
        <fullName evidence="2">Nitroreductase</fullName>
    </submittedName>
</protein>
<evidence type="ECO:0000259" key="1">
    <source>
        <dbReference type="Pfam" id="PF14512"/>
    </source>
</evidence>
<gene>
    <name evidence="2" type="ORF">FYJ34_03240</name>
</gene>
<dbReference type="EMBL" id="VULY01000018">
    <property type="protein sequence ID" value="MSR93306.1"/>
    <property type="molecule type" value="Genomic_DNA"/>
</dbReference>
<feature type="domain" description="Putative nitroreductase TM1586" evidence="1">
    <location>
        <begin position="3"/>
        <end position="212"/>
    </location>
</feature>
<dbReference type="SUPFAM" id="SSF55469">
    <property type="entry name" value="FMN-dependent nitroreductase-like"/>
    <property type="match status" value="1"/>
</dbReference>
<dbReference type="InterPro" id="IPR000415">
    <property type="entry name" value="Nitroreductase-like"/>
</dbReference>
<accession>A0A6N7V0D0</accession>
<dbReference type="AlphaFoldDB" id="A0A6N7V0D0"/>
<sequence>MDMMEIMKQRHSVRRFTDKALEEGAIKILQQEIDACNREGGMHIQLITDEPEAFQAGKPTYGQSKGCRNYLAIIGQRGKEMEAGYYGERVVLKAQELGINSCWVALTYKKGKTQGAVNAGEKRYLVVALGYGENSGADHKVKAITEISDYKNGDPAWYKAGLEAALLAPTAVNQQKFRFERNGDQVMAKVSGFGFYTKIDLGIVKYHFEIGSGKGKEVWK</sequence>